<dbReference type="Proteomes" id="UP000256952">
    <property type="component" value="Chromosome CBM2613_a"/>
</dbReference>
<dbReference type="EMBL" id="OFTH01000015">
    <property type="protein sequence ID" value="SOZ56495.1"/>
    <property type="molecule type" value="Genomic_DNA"/>
</dbReference>
<organism evidence="1 2">
    <name type="scientific">Cupriavidus taiwanensis</name>
    <dbReference type="NCBI Taxonomy" id="164546"/>
    <lineage>
        <taxon>Bacteria</taxon>
        <taxon>Pseudomonadati</taxon>
        <taxon>Pseudomonadota</taxon>
        <taxon>Betaproteobacteria</taxon>
        <taxon>Burkholderiales</taxon>
        <taxon>Burkholderiaceae</taxon>
        <taxon>Cupriavidus</taxon>
    </lineage>
</organism>
<protein>
    <submittedName>
        <fullName evidence="1">Uncharacterized protein</fullName>
    </submittedName>
</protein>
<gene>
    <name evidence="1" type="ORF">CBM2613_A220214</name>
</gene>
<evidence type="ECO:0000313" key="1">
    <source>
        <dbReference type="EMBL" id="SOZ56495.1"/>
    </source>
</evidence>
<reference evidence="1 2" key="1">
    <citation type="submission" date="2018-01" db="EMBL/GenBank/DDBJ databases">
        <authorList>
            <person name="Clerissi C."/>
        </authorList>
    </citation>
    <scope>NUCLEOTIDE SEQUENCE [LARGE SCALE GENOMIC DNA]</scope>
    <source>
        <strain evidence="1">Cupriavidus taiwanensis STM 8556</strain>
    </source>
</reference>
<name>A0A976AV66_9BURK</name>
<dbReference type="AlphaFoldDB" id="A0A976AV66"/>
<evidence type="ECO:0000313" key="2">
    <source>
        <dbReference type="Proteomes" id="UP000256952"/>
    </source>
</evidence>
<comment type="caution">
    <text evidence="1">The sequence shown here is derived from an EMBL/GenBank/DDBJ whole genome shotgun (WGS) entry which is preliminary data.</text>
</comment>
<accession>A0A976AV66</accession>
<proteinExistence type="predicted"/>
<sequence length="59" mass="6458">MMPRRPGADGKSPGTTCSIDFPPLKAFFSTSAYLILSVDSVPSRIWDTVCRTRPTESLP</sequence>